<dbReference type="InterPro" id="IPR016162">
    <property type="entry name" value="Ald_DH_N"/>
</dbReference>
<gene>
    <name evidence="1" type="ORF">APZ42_004202</name>
</gene>
<dbReference type="AlphaFoldDB" id="A0A162C153"/>
<keyword evidence="2" id="KW-1185">Reference proteome</keyword>
<dbReference type="InterPro" id="IPR016161">
    <property type="entry name" value="Ald_DH/histidinol_DH"/>
</dbReference>
<sequence>RLLREADSPLSAANAQDLNAARAAGLAEPLVDRLKLSPAVIATVAEGCEQLAAMPDPVGEISGL</sequence>
<dbReference type="SUPFAM" id="SSF53720">
    <property type="entry name" value="ALDH-like"/>
    <property type="match status" value="1"/>
</dbReference>
<name>A0A162C153_9CRUS</name>
<accession>A0A162C153</accession>
<dbReference type="GO" id="GO:0016491">
    <property type="term" value="F:oxidoreductase activity"/>
    <property type="evidence" value="ECO:0007669"/>
    <property type="project" value="InterPro"/>
</dbReference>
<organism evidence="1 2">
    <name type="scientific">Daphnia magna</name>
    <dbReference type="NCBI Taxonomy" id="35525"/>
    <lineage>
        <taxon>Eukaryota</taxon>
        <taxon>Metazoa</taxon>
        <taxon>Ecdysozoa</taxon>
        <taxon>Arthropoda</taxon>
        <taxon>Crustacea</taxon>
        <taxon>Branchiopoda</taxon>
        <taxon>Diplostraca</taxon>
        <taxon>Cladocera</taxon>
        <taxon>Anomopoda</taxon>
        <taxon>Daphniidae</taxon>
        <taxon>Daphnia</taxon>
    </lineage>
</organism>
<evidence type="ECO:0000313" key="2">
    <source>
        <dbReference type="Proteomes" id="UP000076858"/>
    </source>
</evidence>
<comment type="caution">
    <text evidence="1">The sequence shown here is derived from an EMBL/GenBank/DDBJ whole genome shotgun (WGS) entry which is preliminary data.</text>
</comment>
<evidence type="ECO:0000313" key="1">
    <source>
        <dbReference type="EMBL" id="KZR99800.1"/>
    </source>
</evidence>
<dbReference type="Gene3D" id="3.40.605.10">
    <property type="entry name" value="Aldehyde Dehydrogenase, Chain A, domain 1"/>
    <property type="match status" value="1"/>
</dbReference>
<protein>
    <submittedName>
        <fullName evidence="1">Uncharacterized protein</fullName>
    </submittedName>
</protein>
<dbReference type="EMBL" id="LRGB01012621">
    <property type="protein sequence ID" value="KZR99800.1"/>
    <property type="molecule type" value="Genomic_DNA"/>
</dbReference>
<reference evidence="1 2" key="1">
    <citation type="submission" date="2016-03" db="EMBL/GenBank/DDBJ databases">
        <title>EvidentialGene: Evidence-directed Construction of Genes on Genomes.</title>
        <authorList>
            <person name="Gilbert D.G."/>
            <person name="Choi J.-H."/>
            <person name="Mockaitis K."/>
            <person name="Colbourne J."/>
            <person name="Pfrender M."/>
        </authorList>
    </citation>
    <scope>NUCLEOTIDE SEQUENCE [LARGE SCALE GENOMIC DNA]</scope>
    <source>
        <strain evidence="1 2">Xinb3</strain>
        <tissue evidence="1">Complete organism</tissue>
    </source>
</reference>
<feature type="non-terminal residue" evidence="1">
    <location>
        <position position="1"/>
    </location>
</feature>
<dbReference type="Proteomes" id="UP000076858">
    <property type="component" value="Unassembled WGS sequence"/>
</dbReference>
<proteinExistence type="predicted"/>